<dbReference type="Proteomes" id="UP000325755">
    <property type="component" value="Chromosome"/>
</dbReference>
<dbReference type="KEGG" id="mmob:F6R98_20875"/>
<protein>
    <recommendedName>
        <fullName evidence="3">Putative Fis-like DNA-binding protein</fullName>
    </recommendedName>
</protein>
<dbReference type="PANTHER" id="PTHR47918:SF1">
    <property type="entry name" value="DNA-BINDING PROTEIN FIS"/>
    <property type="match status" value="1"/>
</dbReference>
<evidence type="ECO:0000259" key="4">
    <source>
        <dbReference type="Pfam" id="PF02954"/>
    </source>
</evidence>
<dbReference type="PRINTS" id="PR01590">
    <property type="entry name" value="HTHFIS"/>
</dbReference>
<dbReference type="InterPro" id="IPR005412">
    <property type="entry name" value="Fis_DNA-bd"/>
</dbReference>
<comment type="similarity">
    <text evidence="1">Belongs to the transcriptional regulatory Fis family.</text>
</comment>
<dbReference type="PANTHER" id="PTHR47918">
    <property type="entry name" value="DNA-BINDING PROTEIN FIS"/>
    <property type="match status" value="1"/>
</dbReference>
<dbReference type="InterPro" id="IPR002197">
    <property type="entry name" value="HTH_Fis"/>
</dbReference>
<dbReference type="RefSeq" id="WP_153250744.1">
    <property type="nucleotide sequence ID" value="NZ_CP044205.1"/>
</dbReference>
<keyword evidence="6" id="KW-1185">Reference proteome</keyword>
<organism evidence="5 6">
    <name type="scientific">Candidatus Methylospira mobilis</name>
    <dbReference type="NCBI Taxonomy" id="1808979"/>
    <lineage>
        <taxon>Bacteria</taxon>
        <taxon>Pseudomonadati</taxon>
        <taxon>Pseudomonadota</taxon>
        <taxon>Gammaproteobacteria</taxon>
        <taxon>Methylococcales</taxon>
        <taxon>Methylococcaceae</taxon>
        <taxon>Candidatus Methylospira</taxon>
    </lineage>
</organism>
<dbReference type="PRINTS" id="PR01591">
    <property type="entry name" value="DNABINDNGFIS"/>
</dbReference>
<evidence type="ECO:0000313" key="5">
    <source>
        <dbReference type="EMBL" id="QFY44779.1"/>
    </source>
</evidence>
<dbReference type="GO" id="GO:0043565">
    <property type="term" value="F:sequence-specific DNA binding"/>
    <property type="evidence" value="ECO:0007669"/>
    <property type="project" value="InterPro"/>
</dbReference>
<dbReference type="SUPFAM" id="SSF46689">
    <property type="entry name" value="Homeodomain-like"/>
    <property type="match status" value="1"/>
</dbReference>
<sequence>MASDMLNTKSNTFFSSTDAQWQSCLPLCEQVKLMLAGYFESLEGESAADLYNMVMSEVERPLLQVTLERCNYNQSRASLMLGISRGTLRKKISHYKLE</sequence>
<dbReference type="Gene3D" id="1.10.10.60">
    <property type="entry name" value="Homeodomain-like"/>
    <property type="match status" value="1"/>
</dbReference>
<reference evidence="5 6" key="1">
    <citation type="submission" date="2019-09" db="EMBL/GenBank/DDBJ databases">
        <title>Ecophysiology of the spiral-shaped methanotroph Methylospira mobilis as revealed by the complete genome sequence.</title>
        <authorList>
            <person name="Oshkin I.Y."/>
            <person name="Dedysh S.N."/>
            <person name="Miroshnikov K."/>
            <person name="Danilova O.V."/>
            <person name="Hakobyan A."/>
            <person name="Liesack W."/>
        </authorList>
    </citation>
    <scope>NUCLEOTIDE SEQUENCE [LARGE SCALE GENOMIC DNA]</scope>
    <source>
        <strain evidence="5 6">Shm1</strain>
    </source>
</reference>
<dbReference type="PIRSF" id="PIRSF002097">
    <property type="entry name" value="DNA-binding_Fis"/>
    <property type="match status" value="1"/>
</dbReference>
<keyword evidence="2" id="KW-0238">DNA-binding</keyword>
<proteinExistence type="inferred from homology"/>
<accession>A0A5Q0BME4</accession>
<evidence type="ECO:0000256" key="3">
    <source>
        <dbReference type="ARBA" id="ARBA00029540"/>
    </source>
</evidence>
<dbReference type="AlphaFoldDB" id="A0A5Q0BME4"/>
<dbReference type="GO" id="GO:0006355">
    <property type="term" value="P:regulation of DNA-templated transcription"/>
    <property type="evidence" value="ECO:0007669"/>
    <property type="project" value="InterPro"/>
</dbReference>
<dbReference type="OrthoDB" id="9802388at2"/>
<dbReference type="Pfam" id="PF02954">
    <property type="entry name" value="HTH_8"/>
    <property type="match status" value="1"/>
</dbReference>
<dbReference type="InterPro" id="IPR009057">
    <property type="entry name" value="Homeodomain-like_sf"/>
</dbReference>
<evidence type="ECO:0000256" key="1">
    <source>
        <dbReference type="ARBA" id="ARBA00008559"/>
    </source>
</evidence>
<evidence type="ECO:0000313" key="6">
    <source>
        <dbReference type="Proteomes" id="UP000325755"/>
    </source>
</evidence>
<feature type="domain" description="DNA binding HTH" evidence="4">
    <location>
        <begin position="56"/>
        <end position="95"/>
    </location>
</feature>
<name>A0A5Q0BME4_9GAMM</name>
<gene>
    <name evidence="5" type="ORF">F6R98_20875</name>
</gene>
<dbReference type="FunCoup" id="A0A5Q0BME4">
    <property type="interactions" value="197"/>
</dbReference>
<dbReference type="InParanoid" id="A0A5Q0BME4"/>
<dbReference type="InterPro" id="IPR050207">
    <property type="entry name" value="Trans_regulatory_Fis"/>
</dbReference>
<evidence type="ECO:0000256" key="2">
    <source>
        <dbReference type="ARBA" id="ARBA00023125"/>
    </source>
</evidence>
<dbReference type="EMBL" id="CP044205">
    <property type="protein sequence ID" value="QFY44779.1"/>
    <property type="molecule type" value="Genomic_DNA"/>
</dbReference>